<dbReference type="Pfam" id="PF06693">
    <property type="entry name" value="DUF1190"/>
    <property type="match status" value="1"/>
</dbReference>
<evidence type="ECO:0008006" key="4">
    <source>
        <dbReference type="Google" id="ProtNLM"/>
    </source>
</evidence>
<gene>
    <name evidence="2" type="ORF">LMG27198_31980</name>
</gene>
<feature type="region of interest" description="Disordered" evidence="1">
    <location>
        <begin position="197"/>
        <end position="220"/>
    </location>
</feature>
<dbReference type="Proteomes" id="UP001144323">
    <property type="component" value="Unassembled WGS sequence"/>
</dbReference>
<dbReference type="AlphaFoldDB" id="A0A9W6LT73"/>
<dbReference type="EMBL" id="BSEC01000001">
    <property type="protein sequence ID" value="GLI94206.1"/>
    <property type="molecule type" value="Genomic_DNA"/>
</dbReference>
<evidence type="ECO:0000313" key="2">
    <source>
        <dbReference type="EMBL" id="GLI94206.1"/>
    </source>
</evidence>
<keyword evidence="3" id="KW-1185">Reference proteome</keyword>
<proteinExistence type="predicted"/>
<evidence type="ECO:0000313" key="3">
    <source>
        <dbReference type="Proteomes" id="UP001144323"/>
    </source>
</evidence>
<accession>A0A9W6LT73</accession>
<reference evidence="2" key="1">
    <citation type="journal article" date="2023" name="Int. J. Syst. Evol. Microbiol.">
        <title>Methylocystis iwaonis sp. nov., a type II methane-oxidizing bacterium from surface soil of a rice paddy field in Japan, and emended description of the genus Methylocystis (ex Whittenbury et al. 1970) Bowman et al. 1993.</title>
        <authorList>
            <person name="Kaise H."/>
            <person name="Sawadogo J.B."/>
            <person name="Alam M.S."/>
            <person name="Ueno C."/>
            <person name="Dianou D."/>
            <person name="Shinjo R."/>
            <person name="Asakawa S."/>
        </authorList>
    </citation>
    <scope>NUCLEOTIDE SEQUENCE</scope>
    <source>
        <strain evidence="2">LMG27198</strain>
    </source>
</reference>
<name>A0A9W6LT73_9HYPH</name>
<organism evidence="2 3">
    <name type="scientific">Methylocystis echinoides</name>
    <dbReference type="NCBI Taxonomy" id="29468"/>
    <lineage>
        <taxon>Bacteria</taxon>
        <taxon>Pseudomonadati</taxon>
        <taxon>Pseudomonadota</taxon>
        <taxon>Alphaproteobacteria</taxon>
        <taxon>Hyphomicrobiales</taxon>
        <taxon>Methylocystaceae</taxon>
        <taxon>Methylocystis</taxon>
    </lineage>
</organism>
<protein>
    <recommendedName>
        <fullName evidence="4">DUF1190 domain-containing protein</fullName>
    </recommendedName>
</protein>
<evidence type="ECO:0000256" key="1">
    <source>
        <dbReference type="SAM" id="MobiDB-lite"/>
    </source>
</evidence>
<comment type="caution">
    <text evidence="2">The sequence shown here is derived from an EMBL/GenBank/DDBJ whole genome shotgun (WGS) entry which is preliminary data.</text>
</comment>
<dbReference type="InterPro" id="IPR009576">
    <property type="entry name" value="Biofilm_formation_YgiB"/>
</dbReference>
<sequence>MSLAAFAGDAAAATLGKTYFYATRDACAAAGAFSGRECAAAFANARAQLHDRAPRFAGSGECRLHFRICEPVRVETSAEDAGPEGGSDAMSYAPMEETAFAPSALGVEIVASRNGVVAAPTLAIETPERLFPYFPVTRPYEPGQEGQSIVAKSDGANRREQQNAAILAPDHFEPFSRRRPVAGATTFTASALGAIQATARPGGESPEERRMRLRNAPFVE</sequence>